<dbReference type="CDD" id="cd01948">
    <property type="entry name" value="EAL"/>
    <property type="match status" value="1"/>
</dbReference>
<dbReference type="PANTHER" id="PTHR33121">
    <property type="entry name" value="CYCLIC DI-GMP PHOSPHODIESTERASE PDEF"/>
    <property type="match status" value="1"/>
</dbReference>
<evidence type="ECO:0000259" key="1">
    <source>
        <dbReference type="PROSITE" id="PS50883"/>
    </source>
</evidence>
<dbReference type="Pfam" id="PF00563">
    <property type="entry name" value="EAL"/>
    <property type="match status" value="1"/>
</dbReference>
<dbReference type="PANTHER" id="PTHR33121:SF70">
    <property type="entry name" value="SIGNALING PROTEIN YKOW"/>
    <property type="match status" value="1"/>
</dbReference>
<proteinExistence type="predicted"/>
<organism evidence="2">
    <name type="scientific">hydrothermal vent metagenome</name>
    <dbReference type="NCBI Taxonomy" id="652676"/>
    <lineage>
        <taxon>unclassified sequences</taxon>
        <taxon>metagenomes</taxon>
        <taxon>ecological metagenomes</taxon>
    </lineage>
</organism>
<dbReference type="InterPro" id="IPR050706">
    <property type="entry name" value="Cyclic-di-GMP_PDE-like"/>
</dbReference>
<dbReference type="Gene3D" id="3.20.20.450">
    <property type="entry name" value="EAL domain"/>
    <property type="match status" value="1"/>
</dbReference>
<evidence type="ECO:0000313" key="2">
    <source>
        <dbReference type="EMBL" id="SFV90741.1"/>
    </source>
</evidence>
<dbReference type="AlphaFoldDB" id="A0A1W1EA55"/>
<gene>
    <name evidence="2" type="ORF">MNB_SV-4-783</name>
</gene>
<accession>A0A1W1EA55</accession>
<reference evidence="2" key="1">
    <citation type="submission" date="2016-10" db="EMBL/GenBank/DDBJ databases">
        <authorList>
            <person name="de Groot N.N."/>
        </authorList>
    </citation>
    <scope>NUCLEOTIDE SEQUENCE</scope>
</reference>
<name>A0A1W1EA55_9ZZZZ</name>
<dbReference type="SUPFAM" id="SSF141868">
    <property type="entry name" value="EAL domain-like"/>
    <property type="match status" value="1"/>
</dbReference>
<dbReference type="InterPro" id="IPR001633">
    <property type="entry name" value="EAL_dom"/>
</dbReference>
<protein>
    <submittedName>
        <fullName evidence="2">Diguanylate cyclase/phosphodiesterase (GGDEF &amp; EAL domains) with PAS/PAC sensor(S)</fullName>
    </submittedName>
</protein>
<dbReference type="InterPro" id="IPR035919">
    <property type="entry name" value="EAL_sf"/>
</dbReference>
<feature type="domain" description="EAL" evidence="1">
    <location>
        <begin position="1"/>
        <end position="208"/>
    </location>
</feature>
<sequence>MVSPSDFISVAEETGLIIKIGYFIFEEACRAFVRWRESGYGIDTISINISSVQFREESFLMQIKKIIARTGIDPSAIEIEITERFLMEYSTVNMTILEDLRILGCHISIDDFGTGYSSMSYLKQLPLDTIKIDRSFIMELPENAHDAVVSKSIIALSKSLGYQVIAEGIENKAQEVFLKENGCDIGQGYYFSKPLPEEALLAFFKEEGIKTER</sequence>
<dbReference type="EMBL" id="FPIB01000022">
    <property type="protein sequence ID" value="SFV90741.1"/>
    <property type="molecule type" value="Genomic_DNA"/>
</dbReference>
<dbReference type="GO" id="GO:0071111">
    <property type="term" value="F:cyclic-guanylate-specific phosphodiesterase activity"/>
    <property type="evidence" value="ECO:0007669"/>
    <property type="project" value="InterPro"/>
</dbReference>
<dbReference type="PROSITE" id="PS50883">
    <property type="entry name" value="EAL"/>
    <property type="match status" value="1"/>
</dbReference>
<dbReference type="SMART" id="SM00052">
    <property type="entry name" value="EAL"/>
    <property type="match status" value="1"/>
</dbReference>